<dbReference type="HOGENOM" id="CLU_2356754_0_0_11"/>
<dbReference type="BioCyc" id="MTUB1304279:G13AB-81-MONOMER"/>
<proteinExistence type="predicted"/>
<dbReference type="AlphaFoldDB" id="R4M1J2"/>
<dbReference type="PATRIC" id="fig|1304279.3.peg.1044"/>
<name>R4M1J2_MYCTX</name>
<organism evidence="2 3">
    <name type="scientific">Mycobacterium tuberculosis str. Haarlem/NITR202</name>
    <dbReference type="NCBI Taxonomy" id="1304279"/>
    <lineage>
        <taxon>Bacteria</taxon>
        <taxon>Bacillati</taxon>
        <taxon>Actinomycetota</taxon>
        <taxon>Actinomycetes</taxon>
        <taxon>Mycobacteriales</taxon>
        <taxon>Mycobacteriaceae</taxon>
        <taxon>Mycobacterium</taxon>
        <taxon>Mycobacterium tuberculosis complex</taxon>
    </lineage>
</organism>
<sequence length="96" mass="10641">MRMRIHQTRQQSRFTQINQVHIGAGGASKIDRADPTILDHDQHGTTLKPVSVEHLPSANPDPSRTRRHLANAQIAHRSGTSKRARGVNRHRCPGSG</sequence>
<dbReference type="Proteomes" id="UP000013563">
    <property type="component" value="Chromosome"/>
</dbReference>
<dbReference type="KEGG" id="mtuh:I917_00510"/>
<protein>
    <submittedName>
        <fullName evidence="2">Uncharacterized protein</fullName>
    </submittedName>
</protein>
<evidence type="ECO:0000313" key="3">
    <source>
        <dbReference type="Proteomes" id="UP000013563"/>
    </source>
</evidence>
<dbReference type="EMBL" id="CP004886">
    <property type="protein sequence ID" value="AGL21851.1"/>
    <property type="molecule type" value="Genomic_DNA"/>
</dbReference>
<evidence type="ECO:0000256" key="1">
    <source>
        <dbReference type="SAM" id="MobiDB-lite"/>
    </source>
</evidence>
<evidence type="ECO:0000313" key="2">
    <source>
        <dbReference type="EMBL" id="AGL21851.1"/>
    </source>
</evidence>
<reference evidence="2 3" key="1">
    <citation type="journal article" date="2013" name="Genome Announc.">
        <title>Whole-Genome Sequences of Four Clinical Isolates of Mycobacterium tuberculosis from Tamil Nadu, South India.</title>
        <authorList>
            <person name="Narayanan S."/>
            <person name="Deshpande U."/>
        </authorList>
    </citation>
    <scope>NUCLEOTIDE SEQUENCE [LARGE SCALE GENOMIC DNA]</scope>
    <source>
        <strain evidence="2 3">Haarlem/NITR202</strain>
    </source>
</reference>
<feature type="compositionally biased region" description="Basic residues" evidence="1">
    <location>
        <begin position="79"/>
        <end position="96"/>
    </location>
</feature>
<accession>R4M1J2</accession>
<gene>
    <name evidence="2" type="ORF">I917_00510</name>
</gene>
<feature type="region of interest" description="Disordered" evidence="1">
    <location>
        <begin position="37"/>
        <end position="96"/>
    </location>
</feature>